<organism evidence="6 7">
    <name type="scientific">Piscinibacter terrae</name>
    <dbReference type="NCBI Taxonomy" id="2496871"/>
    <lineage>
        <taxon>Bacteria</taxon>
        <taxon>Pseudomonadati</taxon>
        <taxon>Pseudomonadota</taxon>
        <taxon>Betaproteobacteria</taxon>
        <taxon>Burkholderiales</taxon>
        <taxon>Sphaerotilaceae</taxon>
        <taxon>Piscinibacter</taxon>
    </lineage>
</organism>
<accession>A0A3N7HNN2</accession>
<dbReference type="Pfam" id="PF10106">
    <property type="entry name" value="DUF2345"/>
    <property type="match status" value="1"/>
</dbReference>
<dbReference type="NCBIfam" id="TIGR03361">
    <property type="entry name" value="VI_Rhs_Vgr"/>
    <property type="match status" value="1"/>
</dbReference>
<dbReference type="NCBIfam" id="TIGR01646">
    <property type="entry name" value="vgr_GE"/>
    <property type="match status" value="1"/>
</dbReference>
<reference evidence="6 7" key="2">
    <citation type="submission" date="2018-12" db="EMBL/GenBank/DDBJ databases">
        <title>Rhizobacter gummiphilus sp. nov., a rubber-degrading bacterium isolated from the soil of a botanical garden in Japan.</title>
        <authorList>
            <person name="Shunsuke S.S."/>
        </authorList>
    </citation>
    <scope>NUCLEOTIDE SEQUENCE [LARGE SCALE GENOMIC DNA]</scope>
    <source>
        <strain evidence="6 7">S-16</strain>
    </source>
</reference>
<dbReference type="SUPFAM" id="SSF69255">
    <property type="entry name" value="gp5 N-terminal domain-like"/>
    <property type="match status" value="1"/>
</dbReference>
<dbReference type="InterPro" id="IPR037026">
    <property type="entry name" value="Vgr_OB-fold_dom_sf"/>
</dbReference>
<dbReference type="InterPro" id="IPR006533">
    <property type="entry name" value="T6SS_Vgr_RhsGE"/>
</dbReference>
<evidence type="ECO:0000313" key="6">
    <source>
        <dbReference type="EMBL" id="RQP23754.1"/>
    </source>
</evidence>
<dbReference type="SUPFAM" id="SSF69279">
    <property type="entry name" value="Phage tail proteins"/>
    <property type="match status" value="2"/>
</dbReference>
<feature type="domain" description="Putative type VI secretion system Rhs element associated Vgr" evidence="5">
    <location>
        <begin position="608"/>
        <end position="714"/>
    </location>
</feature>
<dbReference type="OrthoDB" id="1907165at2"/>
<feature type="region of interest" description="Disordered" evidence="2">
    <location>
        <begin position="548"/>
        <end position="600"/>
    </location>
</feature>
<dbReference type="InterPro" id="IPR018769">
    <property type="entry name" value="VgrG2_DUF2345"/>
</dbReference>
<keyword evidence="7" id="KW-1185">Reference proteome</keyword>
<dbReference type="Gene3D" id="2.40.50.230">
    <property type="entry name" value="Gp5 N-terminal domain"/>
    <property type="match status" value="1"/>
</dbReference>
<proteinExistence type="inferred from homology"/>
<dbReference type="Gene3D" id="4.10.220.110">
    <property type="match status" value="1"/>
</dbReference>
<feature type="domain" description="DUF2345" evidence="4">
    <location>
        <begin position="774"/>
        <end position="933"/>
    </location>
</feature>
<evidence type="ECO:0000313" key="7">
    <source>
        <dbReference type="Proteomes" id="UP000267464"/>
    </source>
</evidence>
<dbReference type="AlphaFoldDB" id="A0A3N7HNN2"/>
<dbReference type="RefSeq" id="WP_124541480.1">
    <property type="nucleotide sequence ID" value="NZ_QUSW01000004.1"/>
</dbReference>
<evidence type="ECO:0000256" key="2">
    <source>
        <dbReference type="SAM" id="MobiDB-lite"/>
    </source>
</evidence>
<feature type="domain" description="Gp5/Type VI secretion system Vgr protein OB-fold" evidence="3">
    <location>
        <begin position="470"/>
        <end position="540"/>
    </location>
</feature>
<comment type="caution">
    <text evidence="6">The sequence shown here is derived from an EMBL/GenBank/DDBJ whole genome shotgun (WGS) entry which is preliminary data.</text>
</comment>
<dbReference type="Pfam" id="PF05954">
    <property type="entry name" value="Phage_GPD"/>
    <property type="match status" value="1"/>
</dbReference>
<feature type="compositionally biased region" description="Polar residues" evidence="2">
    <location>
        <begin position="559"/>
        <end position="576"/>
    </location>
</feature>
<dbReference type="Gene3D" id="3.55.50.10">
    <property type="entry name" value="Baseplate protein-like domains"/>
    <property type="match status" value="1"/>
</dbReference>
<dbReference type="Proteomes" id="UP000267464">
    <property type="component" value="Unassembled WGS sequence"/>
</dbReference>
<evidence type="ECO:0000259" key="4">
    <source>
        <dbReference type="Pfam" id="PF10106"/>
    </source>
</evidence>
<gene>
    <name evidence="6" type="ORF">DZC73_16655</name>
</gene>
<dbReference type="InterPro" id="IPR028244">
    <property type="entry name" value="T6SS_Rhs_Vgr_dom"/>
</dbReference>
<evidence type="ECO:0000256" key="1">
    <source>
        <dbReference type="ARBA" id="ARBA00005558"/>
    </source>
</evidence>
<dbReference type="InterPro" id="IPR017847">
    <property type="entry name" value="T6SS_RhsGE_Vgr_subset"/>
</dbReference>
<protein>
    <submittedName>
        <fullName evidence="6">Type VI secretion system tip protein VgrG</fullName>
    </submittedName>
</protein>
<reference evidence="6 7" key="1">
    <citation type="submission" date="2018-08" db="EMBL/GenBank/DDBJ databases">
        <authorList>
            <person name="Khan S.A."/>
            <person name="Jeon C.O."/>
            <person name="Chun B.H."/>
            <person name="Jeong S.E."/>
        </authorList>
    </citation>
    <scope>NUCLEOTIDE SEQUENCE [LARGE SCALE GENOMIC DNA]</scope>
    <source>
        <strain evidence="6 7">S-16</strain>
    </source>
</reference>
<dbReference type="Pfam" id="PF13296">
    <property type="entry name" value="T6SS_Vgr"/>
    <property type="match status" value="1"/>
</dbReference>
<name>A0A3N7HNN2_9BURK</name>
<dbReference type="InterPro" id="IPR006531">
    <property type="entry name" value="Gp5/Vgr_OB"/>
</dbReference>
<dbReference type="EMBL" id="QUSW01000004">
    <property type="protein sequence ID" value="RQP23754.1"/>
    <property type="molecule type" value="Genomic_DNA"/>
</dbReference>
<dbReference type="Gene3D" id="2.30.110.50">
    <property type="match status" value="1"/>
</dbReference>
<evidence type="ECO:0000259" key="3">
    <source>
        <dbReference type="Pfam" id="PF04717"/>
    </source>
</evidence>
<dbReference type="Pfam" id="PF04717">
    <property type="entry name" value="Phage_base_V"/>
    <property type="match status" value="1"/>
</dbReference>
<evidence type="ECO:0000259" key="5">
    <source>
        <dbReference type="Pfam" id="PF13296"/>
    </source>
</evidence>
<sequence length="965" mass="101828">MNFDLPISLLDVFDASKRLHRLEGDGELASLLLETWSCREALNEPWELHVTALSESTALSVRSMIAKPVTVFTRLSDGSEAARAGIVVSAVSGKADGGLVRYRLVVKPWLALLQFNRRSQVWQERSVTEIIESVFGAYREHAAWRWADDVAQHLQQSGNAGVRSYTVQYRETDFDFVQRVLAEEGLVYRFERDESAPLGHVLVLLADTANAQSCPEDASSQSMLGGQGIRFHQNSPLEEQDAIQALVARRSMAPAVVSLLSWDYRGKRAVATSMPTAARFAGETAPALESYDHAGAYAFADTSQADRSARLAQQAIEARHKVWIARSTVRSFTAGTHFEVTQSTLDALSFIEGASEPDKRFLITAVTHAGINNLPRDLLGNFSNRERSQAADPASQLQPWVSESVRAQARKSGYGNSAELIRARVPWRALLTDDTGARVNPKPLVGGPLLATVVGPQGQSRAQGADEIHTDALGRVKIQFEFQRGQQGENTSQASTWVRVMQRYAGAGMGLQFVPRIGQEVMVDFCEGDIDRPMVVAALYNGRGEAGISATPGGRGADSDTSAFTQSSDHSPSAQGNLAGGNSPAWHGASADEAGQRNASALSGVKSREFGGEGFNQLVFDDSDQQLRMQWSTSQHGTQLNLGHLVHQVDNHRGSFRGLGFELRTDAYGAVRGGRGVLLSTFGTQASEPAGDNAAGIALAQQAGTLAQMFSGAAKTHEAVALAAQVGSFKAGQSAIDQQAAPLKALHTALRGMVDSKGVDQAAADAGAKATATGKDKTPHTTDPLLAIAGKAGIATVAGQDMQLAAGETITLASAEDTQWAVGGAARIHAGQAIGMLAGAVKAGAEAAGKGFTLIAGHGDVEMQAQSDAMQIAAKNNVTVQSASAHVDWAAAKRITMSTAGGANITIEGGNITVQCPGKITVKAGKKSFVGPAQESFALPALPQKICASCLLSAASMASPFAAKS</sequence>
<comment type="similarity">
    <text evidence="1">Belongs to the VgrG protein family.</text>
</comment>